<dbReference type="InterPro" id="IPR021969">
    <property type="entry name" value="DUF3579"/>
</dbReference>
<dbReference type="Proteomes" id="UP000198305">
    <property type="component" value="Unassembled WGS sequence"/>
</dbReference>
<name>A0A238XX75_9PROT</name>
<evidence type="ECO:0008006" key="3">
    <source>
        <dbReference type="Google" id="ProtNLM"/>
    </source>
</evidence>
<dbReference type="Pfam" id="PF12112">
    <property type="entry name" value="DUF3579"/>
    <property type="match status" value="1"/>
</dbReference>
<organism evidence="1 2">
    <name type="scientific">Methylobacillus rhizosphaerae</name>
    <dbReference type="NCBI Taxonomy" id="551994"/>
    <lineage>
        <taxon>Bacteria</taxon>
        <taxon>Pseudomonadati</taxon>
        <taxon>Pseudomonadota</taxon>
        <taxon>Betaproteobacteria</taxon>
        <taxon>Nitrosomonadales</taxon>
        <taxon>Methylophilaceae</taxon>
        <taxon>Methylobacillus</taxon>
    </lineage>
</organism>
<dbReference type="Gene3D" id="3.30.70.2340">
    <property type="entry name" value="Uncharacterised protein PF12112 family, DUF3579"/>
    <property type="match status" value="1"/>
</dbReference>
<evidence type="ECO:0000313" key="1">
    <source>
        <dbReference type="EMBL" id="SNR63676.1"/>
    </source>
</evidence>
<accession>A0A238XX75</accession>
<protein>
    <recommendedName>
        <fullName evidence="3">DUF3579 domain-containing protein</fullName>
    </recommendedName>
</protein>
<sequence length="107" mass="11845">MAIGMSTAEKSGINEIIIQGLTRAGKPFRPSDWVDRMCSTYASFGADRKLRYSPYLKPRVIEGVRCLAVDLKLQDTNPEGFKQLMHFVEENQLNVLDAAGNSIAAPN</sequence>
<gene>
    <name evidence="1" type="ORF">SAMN05192560_0282</name>
</gene>
<dbReference type="EMBL" id="FZOA01000001">
    <property type="protein sequence ID" value="SNR63676.1"/>
    <property type="molecule type" value="Genomic_DNA"/>
</dbReference>
<keyword evidence="2" id="KW-1185">Reference proteome</keyword>
<proteinExistence type="predicted"/>
<reference evidence="2" key="1">
    <citation type="submission" date="2017-06" db="EMBL/GenBank/DDBJ databases">
        <authorList>
            <person name="Varghese N."/>
            <person name="Submissions S."/>
        </authorList>
    </citation>
    <scope>NUCLEOTIDE SEQUENCE [LARGE SCALE GENOMIC DNA]</scope>
    <source>
        <strain evidence="2">Ca-68</strain>
    </source>
</reference>
<dbReference type="AlphaFoldDB" id="A0A238XX75"/>
<evidence type="ECO:0000313" key="2">
    <source>
        <dbReference type="Proteomes" id="UP000198305"/>
    </source>
</evidence>